<keyword evidence="1" id="KW-0472">Membrane</keyword>
<keyword evidence="1" id="KW-1133">Transmembrane helix</keyword>
<evidence type="ECO:0000313" key="2">
    <source>
        <dbReference type="EMBL" id="POA98194.1"/>
    </source>
</evidence>
<evidence type="ECO:0000256" key="1">
    <source>
        <dbReference type="SAM" id="Phobius"/>
    </source>
</evidence>
<reference evidence="2 3" key="1">
    <citation type="submission" date="2018-01" db="EMBL/GenBank/DDBJ databases">
        <title>Genomic Sequence of Chromobacterium MWU13-2610 from wild cranberry bogs within the Cape Cod National Seashore.</title>
        <authorList>
            <person name="O'Hara-Hanley K."/>
            <person name="Soby S."/>
            <person name="Harrison A."/>
        </authorList>
    </citation>
    <scope>NUCLEOTIDE SEQUENCE [LARGE SCALE GENOMIC DNA]</scope>
    <source>
        <strain evidence="2 3">MWU13-2610</strain>
    </source>
</reference>
<dbReference type="InterPro" id="IPR018723">
    <property type="entry name" value="DUF2254_membrane"/>
</dbReference>
<gene>
    <name evidence="2" type="ORF">C2134_12115</name>
</gene>
<comment type="caution">
    <text evidence="2">The sequence shown here is derived from an EMBL/GenBank/DDBJ whole genome shotgun (WGS) entry which is preliminary data.</text>
</comment>
<dbReference type="EMBL" id="PPTF01000060">
    <property type="protein sequence ID" value="POA98194.1"/>
    <property type="molecule type" value="Genomic_DNA"/>
</dbReference>
<protein>
    <submittedName>
        <fullName evidence="2">DUF2254 domain-containing protein</fullName>
    </submittedName>
</protein>
<evidence type="ECO:0000313" key="3">
    <source>
        <dbReference type="Proteomes" id="UP000236416"/>
    </source>
</evidence>
<keyword evidence="1" id="KW-0812">Transmembrane</keyword>
<dbReference type="AlphaFoldDB" id="A0A2K4MM69"/>
<feature type="transmembrane region" description="Helical" evidence="1">
    <location>
        <begin position="140"/>
        <end position="165"/>
    </location>
</feature>
<sequence length="438" mass="48175">MTRHLPRAIQHILFNLRGGFLVRPLIISLALGFVGGCLSWLEETHPALGAWLPQILFPSRSDPQVAQVILSAIATSIMTVVSIVFAILLMSLTLASMQFSPRIIVSFSRDKVTQRTLGIFLGTFAYCIAALPAARIKPYAFSPVLTVFGAMLLAVACVIGLLFFIHHISRAISVNYIVDRIAAETEQAIQEQMPAPHEDRLWPAGAAPNAVQPDAPILNRTAGYVRFIDTRKLVQLAKTHQLKLRVTRRVGQFAPAGIPLLLASREERLTPRLRQAMLSAIDIGPSRTLQQDVEFGVLQIVDIALKAISPAVNDPTTAIACVDQLSRILCLYAQRNAPQQHYYDPPGVVRVTIPAMDFDALLESAFEQIRHYARGDMAVSLRLLAALTDIATVAHSAAFRQSLRTLGQRAVDSCRGHLDEQAMSRMRGRLDTLQTLTT</sequence>
<dbReference type="Proteomes" id="UP000236416">
    <property type="component" value="Unassembled WGS sequence"/>
</dbReference>
<proteinExistence type="predicted"/>
<dbReference type="RefSeq" id="WP_103320367.1">
    <property type="nucleotide sequence ID" value="NZ_PPTF01000060.1"/>
</dbReference>
<feature type="transmembrane region" description="Helical" evidence="1">
    <location>
        <begin position="20"/>
        <end position="41"/>
    </location>
</feature>
<name>A0A2K4MM69_9NEIS</name>
<feature type="transmembrane region" description="Helical" evidence="1">
    <location>
        <begin position="68"/>
        <end position="95"/>
    </location>
</feature>
<organism evidence="2 3">
    <name type="scientific">Chromobacterium sinusclupearum</name>
    <dbReference type="NCBI Taxonomy" id="2077146"/>
    <lineage>
        <taxon>Bacteria</taxon>
        <taxon>Pseudomonadati</taxon>
        <taxon>Pseudomonadota</taxon>
        <taxon>Betaproteobacteria</taxon>
        <taxon>Neisseriales</taxon>
        <taxon>Chromobacteriaceae</taxon>
        <taxon>Chromobacterium</taxon>
    </lineage>
</organism>
<accession>A0A2K4MM69</accession>
<dbReference type="Pfam" id="PF10011">
    <property type="entry name" value="DUF2254"/>
    <property type="match status" value="1"/>
</dbReference>
<feature type="transmembrane region" description="Helical" evidence="1">
    <location>
        <begin position="116"/>
        <end position="134"/>
    </location>
</feature>
<keyword evidence="3" id="KW-1185">Reference proteome</keyword>